<dbReference type="CDD" id="cd18797">
    <property type="entry name" value="SF2_C_Hrq"/>
    <property type="match status" value="1"/>
</dbReference>
<dbReference type="OrthoDB" id="36796at2157"/>
<dbReference type="InterPro" id="IPR001650">
    <property type="entry name" value="Helicase_C-like"/>
</dbReference>
<gene>
    <name evidence="6" type="ORF">SAMN05216559_2277</name>
</gene>
<dbReference type="GO" id="GO:0036297">
    <property type="term" value="P:interstrand cross-link repair"/>
    <property type="evidence" value="ECO:0007669"/>
    <property type="project" value="TreeGrafter"/>
</dbReference>
<feature type="domain" description="Helicase C-terminal" evidence="5">
    <location>
        <begin position="307"/>
        <end position="464"/>
    </location>
</feature>
<dbReference type="Gene3D" id="3.40.50.300">
    <property type="entry name" value="P-loop containing nucleotide triphosphate hydrolases"/>
    <property type="match status" value="2"/>
</dbReference>
<dbReference type="InterPro" id="IPR014001">
    <property type="entry name" value="Helicase_ATP-bd"/>
</dbReference>
<accession>A0A1I6L8X8</accession>
<dbReference type="InterPro" id="IPR018973">
    <property type="entry name" value="MZB"/>
</dbReference>
<keyword evidence="1" id="KW-0547">Nucleotide-binding</keyword>
<dbReference type="RefSeq" id="WP_089816650.1">
    <property type="nucleotide sequence ID" value="NZ_FOZK01000002.1"/>
</dbReference>
<dbReference type="GO" id="GO:0043138">
    <property type="term" value="F:3'-5' DNA helicase activity"/>
    <property type="evidence" value="ECO:0007669"/>
    <property type="project" value="TreeGrafter"/>
</dbReference>
<dbReference type="STRING" id="767519.SAMN05216559_2277"/>
<evidence type="ECO:0000313" key="6">
    <source>
        <dbReference type="EMBL" id="SFR99892.1"/>
    </source>
</evidence>
<dbReference type="PROSITE" id="PS51194">
    <property type="entry name" value="HELICASE_CTER"/>
    <property type="match status" value="1"/>
</dbReference>
<dbReference type="InterPro" id="IPR011545">
    <property type="entry name" value="DEAD/DEAH_box_helicase_dom"/>
</dbReference>
<evidence type="ECO:0000313" key="7">
    <source>
        <dbReference type="Proteomes" id="UP000199062"/>
    </source>
</evidence>
<keyword evidence="2" id="KW-0067">ATP-binding</keyword>
<dbReference type="SMART" id="SM00490">
    <property type="entry name" value="HELICc"/>
    <property type="match status" value="1"/>
</dbReference>
<dbReference type="PANTHER" id="PTHR47957">
    <property type="entry name" value="ATP-DEPENDENT HELICASE HRQ1"/>
    <property type="match status" value="1"/>
</dbReference>
<proteinExistence type="predicted"/>
<dbReference type="SMART" id="SM00487">
    <property type="entry name" value="DEXDc"/>
    <property type="match status" value="1"/>
</dbReference>
<dbReference type="EMBL" id="FOZK01000002">
    <property type="protein sequence ID" value="SFR99892.1"/>
    <property type="molecule type" value="Genomic_DNA"/>
</dbReference>
<organism evidence="6 7">
    <name type="scientific">Halomicrobium zhouii</name>
    <dbReference type="NCBI Taxonomy" id="767519"/>
    <lineage>
        <taxon>Archaea</taxon>
        <taxon>Methanobacteriati</taxon>
        <taxon>Methanobacteriota</taxon>
        <taxon>Stenosarchaea group</taxon>
        <taxon>Halobacteria</taxon>
        <taxon>Halobacteriales</taxon>
        <taxon>Haloarculaceae</taxon>
        <taxon>Halomicrobium</taxon>
    </lineage>
</organism>
<name>A0A1I6L8X8_9EURY</name>
<dbReference type="CDD" id="cd17923">
    <property type="entry name" value="DEXHc_Hrq1-like"/>
    <property type="match status" value="1"/>
</dbReference>
<dbReference type="GO" id="GO:0003676">
    <property type="term" value="F:nucleic acid binding"/>
    <property type="evidence" value="ECO:0007669"/>
    <property type="project" value="InterPro"/>
</dbReference>
<dbReference type="GO" id="GO:0006289">
    <property type="term" value="P:nucleotide-excision repair"/>
    <property type="evidence" value="ECO:0007669"/>
    <property type="project" value="TreeGrafter"/>
</dbReference>
<keyword evidence="6" id="KW-0347">Helicase</keyword>
<evidence type="ECO:0000256" key="3">
    <source>
        <dbReference type="SAM" id="MobiDB-lite"/>
    </source>
</evidence>
<feature type="domain" description="Helicase ATP-binding" evidence="4">
    <location>
        <begin position="60"/>
        <end position="251"/>
    </location>
</feature>
<keyword evidence="6" id="KW-0378">Hydrolase</keyword>
<keyword evidence="7" id="KW-1185">Reference proteome</keyword>
<dbReference type="AlphaFoldDB" id="A0A1I6L8X8"/>
<evidence type="ECO:0000259" key="4">
    <source>
        <dbReference type="PROSITE" id="PS51192"/>
    </source>
</evidence>
<dbReference type="InterPro" id="IPR027417">
    <property type="entry name" value="P-loop_NTPase"/>
</dbReference>
<dbReference type="SUPFAM" id="SSF52540">
    <property type="entry name" value="P-loop containing nucleoside triphosphate hydrolases"/>
    <property type="match status" value="1"/>
</dbReference>
<feature type="region of interest" description="Disordered" evidence="3">
    <location>
        <begin position="277"/>
        <end position="302"/>
    </location>
</feature>
<feature type="region of interest" description="Disordered" evidence="3">
    <location>
        <begin position="680"/>
        <end position="711"/>
    </location>
</feature>
<dbReference type="PROSITE" id="PS51192">
    <property type="entry name" value="HELICASE_ATP_BIND_1"/>
    <property type="match status" value="1"/>
</dbReference>
<dbReference type="GO" id="GO:0005524">
    <property type="term" value="F:ATP binding"/>
    <property type="evidence" value="ECO:0007669"/>
    <property type="project" value="UniProtKB-KW"/>
</dbReference>
<dbReference type="Pfam" id="PF00270">
    <property type="entry name" value="DEAD"/>
    <property type="match status" value="1"/>
</dbReference>
<evidence type="ECO:0000256" key="2">
    <source>
        <dbReference type="ARBA" id="ARBA00022840"/>
    </source>
</evidence>
<dbReference type="Pfam" id="PF09369">
    <property type="entry name" value="MZB"/>
    <property type="match status" value="1"/>
</dbReference>
<protein>
    <submittedName>
        <fullName evidence="6">DEAD/DEAH box helicase domain-containing protein</fullName>
    </submittedName>
</protein>
<reference evidence="6 7" key="1">
    <citation type="submission" date="2016-10" db="EMBL/GenBank/DDBJ databases">
        <authorList>
            <person name="de Groot N.N."/>
        </authorList>
    </citation>
    <scope>NUCLEOTIDE SEQUENCE [LARGE SCALE GENOMIC DNA]</scope>
    <source>
        <strain evidence="6 7">CGMCC 1.10457</strain>
    </source>
</reference>
<sequence>MDETIAWLRDRPYYEGQIRDERTVPGRGADFADVDLDSRLASTLESAGIDRLYDHQAEAVDAVRGGDNVVLATETASGKSLAYTVPAFERGMDRRATTLYIAPQVALINDQTDTLSELAQGLGFASGVQVDQYTGRQSKSEKEAIRERQPTVLLTTPDMLHYGILPHAHRLWKWFFERLETVVIDEVHEYRGVFGSHVSLVMRRLSRMVERFADDGPDEADGNPEWVCCSATIGNPVEHAATVTGQSADSFALVDHDSSASGPRHWLLWNPPEYGGGGLASGGADGDGSASGGGWGDGGRRRSSHVEAKHLFADLVERGLQTVVFTRSRQTAERYASQCADELQDRGEHDLSRSVGAYQAALTDERRRDLEAELQSGELRGVWSTNALELGVDVGGLDAVILDGYPGTRMQTFQQAGRAGRGTDPALVVLLGGEDQLDQYVMRNPDVLFDHPPEQAVTNPENDQLLPDHVLCASRENWLSPDDDRHFGGTFPDVVSDLEATGDLDRRTTDAGVRWLSAVDGSPHHEMSLRTIDSQEIRLLHKGDIVAKLPFGDALRDAHPGAIYHHQGRTYEVTDLDLDRGVAELDRTWADYYTKVLHDKEITVEADLGEQSLDARPDVPVRFAEVTMRKQITGYERRDGQSGEKIGERSLDLPETSLETRALYFTVPGDVERAMLGAGAGGEAVADGGGEERSSQPDGPAPVAELPDEPGDFPGGIHAAEHAMISMFPFEYLCDRRDIGGLSTPLHPHTEEPTIFIYDGYPGGVGLAKSGYRGVDELMATTLDMLRSCDCEGGCPACVQSPHCGNANDPLDKGLAIYLLDALTE</sequence>
<dbReference type="Pfam" id="PF00271">
    <property type="entry name" value="Helicase_C"/>
    <property type="match status" value="1"/>
</dbReference>
<dbReference type="PANTHER" id="PTHR47957:SF3">
    <property type="entry name" value="ATP-DEPENDENT HELICASE HRQ1"/>
    <property type="match status" value="1"/>
</dbReference>
<feature type="compositionally biased region" description="Gly residues" evidence="3">
    <location>
        <begin position="277"/>
        <end position="297"/>
    </location>
</feature>
<evidence type="ECO:0000256" key="1">
    <source>
        <dbReference type="ARBA" id="ARBA00022741"/>
    </source>
</evidence>
<evidence type="ECO:0000259" key="5">
    <source>
        <dbReference type="PROSITE" id="PS51194"/>
    </source>
</evidence>
<dbReference type="Proteomes" id="UP000199062">
    <property type="component" value="Unassembled WGS sequence"/>
</dbReference>